<evidence type="ECO:0008006" key="12">
    <source>
        <dbReference type="Google" id="ProtNLM"/>
    </source>
</evidence>
<dbReference type="InterPro" id="IPR031468">
    <property type="entry name" value="SMP_LBD"/>
</dbReference>
<keyword evidence="7" id="KW-1133">Transmembrane helix</keyword>
<keyword evidence="11" id="KW-1185">Reference proteome</keyword>
<feature type="domain" description="C2" evidence="8">
    <location>
        <begin position="1010"/>
        <end position="1139"/>
    </location>
</feature>
<dbReference type="CDD" id="cd00030">
    <property type="entry name" value="C2"/>
    <property type="match status" value="1"/>
</dbReference>
<keyword evidence="4" id="KW-0446">Lipid-binding</keyword>
<feature type="transmembrane region" description="Helical" evidence="7">
    <location>
        <begin position="189"/>
        <end position="211"/>
    </location>
</feature>
<dbReference type="CDD" id="cd04044">
    <property type="entry name" value="C2A_Tricalbin-like"/>
    <property type="match status" value="1"/>
</dbReference>
<evidence type="ECO:0000313" key="10">
    <source>
        <dbReference type="EMBL" id="KAG0276381.1"/>
    </source>
</evidence>
<feature type="region of interest" description="Disordered" evidence="6">
    <location>
        <begin position="1"/>
        <end position="129"/>
    </location>
</feature>
<gene>
    <name evidence="10" type="ORF">BGZ95_007606</name>
</gene>
<feature type="domain" description="C2" evidence="8">
    <location>
        <begin position="886"/>
        <end position="1001"/>
    </location>
</feature>
<sequence length="1420" mass="154254">MNDTQQEGGQAPPQQQQVSSLADIDGHPSPVIPGKDKLNDTVGKAIGGTVIPSDIPPGNLPTSSDLDADEKSLPEESQPQNRVQPETTEVSKTGEDNEDEDQKDDPHAEDTEEQNKMRKEMNDPKKRTVGSYPEITRIGWLEAYKRTDGPQNEFRDKAIWMEEFASSALFGAFWHNAAAIITVPVVCYVVFKLGGGFVSLILIIAFGATYYKNSIRRFRRNARDDITRELIRNALENDSESTEWINNFMSKFWLIYEPVLSATVVGVVDGILVDQTPAFLDSIRLTTFTLGTKAPRVESIKSFPKSDPDVVLMDWRVTFTPTDTEDMTPRQLRTQINPKIVLTIRVGNGIIGAGMPILVEDMSFTGYMRFKLKLTSNFPHIKTVDFCFLEPPTIDYVLKPVGGDTFGMDIAHIPGLQSFIRDQTHAILGPMMYAPNVYTLDLEQMMTGGASLTAAAGVVQFTIYNAKDIKNSEFVGHSDPYIKIRLGNRPEIASTAVQKNTLNPVFNETNIILINNLNEMVCMEVFDSDSVRKDTSLGQANFDLKTLEEDPIQDDVWCNILLNGKERGSIRIRAAYFPVAKPQPVEEGGEPVPVESNSGILAINIAQAKDIARSGKLKSHCQVLLNGRVVHTTGNSIGANPSWGANVDVFVTDLDAAQITVEVVSDEKVVGSYGAAATHILKDTEDKVDWVSLQGGQGGEKLKMTAVWKPILMGDNMNPLVHKPVFGVVRVQLLGGRDLKNVEIGSSSDPYVLISGDKGSSRGRTKTIENTLNPEWNEIHYIAVNSAKQILEFEAFDYQKRTKDRTLGKTSFKVNEVIEELPDKAGYQARPVISFHPSLKLAKEATEAEKNRAQAPIEAAKEDLLETDAQVEAEKQQKQQLDISFDQAQILLPPGTIHAREALEHDSGILVTSLVGANLSRSGTYCEFYIDSDYYQHKTQIQKSRNPKWNEIADIFVKELEYAKLTILVKEKSSIDKDPIVGSVTGNIRTLLETTPAEGAEFDIIDRTDKRGTMRLKFEYLPVPIELFPKERLDNMGQLTVHLVGAKNLMAADRGGTSDPYFIFRVNGKEVFKSDVVKKNLNPVYDETFVVPIASRADDQFSFEVLDWNQLSTAKSLGAGTINLSNLQLVLPNEFKLPLQNKANQGEVQLRLKFMPEFLSSKKRKSGFGATFLGEGVGMVGQAGMAGMGAVGQAGMAGVGAVGQVGQDAFKGVGAVGQGAVKGVGAVGQGAAKGVGAVGKGVFGGLSAGASAIGLGHKKKDTTTAPSGAAATAAATDNAGAGIPGRLTIHVIEADGLPGVDKSGLSDPYVKVRVNSENVMKTKVKKDTLTPNWSESTVVSGLTTGQPVVVDFQVKDHNTIGGNKDLGNCDISLWEYIQPAVEARGGAAGGAGGLLKADFWAPLDGQGGRLHLALDFEPTA</sequence>
<evidence type="ECO:0000313" key="11">
    <source>
        <dbReference type="Proteomes" id="UP001194580"/>
    </source>
</evidence>
<dbReference type="PANTHER" id="PTHR46980:SF2">
    <property type="entry name" value="TRICALBIN-1-RELATED"/>
    <property type="match status" value="1"/>
</dbReference>
<evidence type="ECO:0000256" key="6">
    <source>
        <dbReference type="SAM" id="MobiDB-lite"/>
    </source>
</evidence>
<dbReference type="CDD" id="cd21678">
    <property type="entry name" value="SMP_TCB"/>
    <property type="match status" value="1"/>
</dbReference>
<feature type="domain" description="C2" evidence="8">
    <location>
        <begin position="707"/>
        <end position="827"/>
    </location>
</feature>
<dbReference type="Pfam" id="PF24920">
    <property type="entry name" value="C2_TCB1"/>
    <property type="match status" value="1"/>
</dbReference>
<dbReference type="GO" id="GO:0006869">
    <property type="term" value="P:lipid transport"/>
    <property type="evidence" value="ECO:0007669"/>
    <property type="project" value="UniProtKB-KW"/>
</dbReference>
<feature type="compositionally biased region" description="Polar residues" evidence="6">
    <location>
        <begin position="75"/>
        <end position="91"/>
    </location>
</feature>
<evidence type="ECO:0000259" key="9">
    <source>
        <dbReference type="PROSITE" id="PS51847"/>
    </source>
</evidence>
<dbReference type="InterPro" id="IPR037761">
    <property type="entry name" value="C2A_Tricalbin"/>
</dbReference>
<evidence type="ECO:0000259" key="8">
    <source>
        <dbReference type="PROSITE" id="PS50004"/>
    </source>
</evidence>
<evidence type="ECO:0000256" key="5">
    <source>
        <dbReference type="ARBA" id="ARBA00023136"/>
    </source>
</evidence>
<dbReference type="Gene3D" id="2.60.40.150">
    <property type="entry name" value="C2 domain"/>
    <property type="match status" value="6"/>
</dbReference>
<proteinExistence type="predicted"/>
<keyword evidence="7" id="KW-0812">Transmembrane</keyword>
<comment type="subcellular location">
    <subcellularLocation>
        <location evidence="1">Membrane</location>
    </subcellularLocation>
</comment>
<dbReference type="GO" id="GO:0061817">
    <property type="term" value="P:endoplasmic reticulum-plasma membrane tethering"/>
    <property type="evidence" value="ECO:0007669"/>
    <property type="project" value="InterPro"/>
</dbReference>
<keyword evidence="2" id="KW-0813">Transport</keyword>
<keyword evidence="5 7" id="KW-0472">Membrane</keyword>
<keyword evidence="3" id="KW-0445">Lipid transport</keyword>
<dbReference type="Proteomes" id="UP001194580">
    <property type="component" value="Unassembled WGS sequence"/>
</dbReference>
<feature type="compositionally biased region" description="Low complexity" evidence="6">
    <location>
        <begin position="1"/>
        <end position="17"/>
    </location>
</feature>
<evidence type="ECO:0000256" key="1">
    <source>
        <dbReference type="ARBA" id="ARBA00004370"/>
    </source>
</evidence>
<dbReference type="SUPFAM" id="SSF49562">
    <property type="entry name" value="C2 domain (Calcium/lipid-binding domain, CaLB)"/>
    <property type="match status" value="6"/>
</dbReference>
<feature type="domain" description="C2" evidence="8">
    <location>
        <begin position="436"/>
        <end position="558"/>
    </location>
</feature>
<dbReference type="Pfam" id="PF25669">
    <property type="entry name" value="SMP_MUG190-like"/>
    <property type="match status" value="2"/>
</dbReference>
<dbReference type="GO" id="GO:0008289">
    <property type="term" value="F:lipid binding"/>
    <property type="evidence" value="ECO:0007669"/>
    <property type="project" value="UniProtKB-KW"/>
</dbReference>
<feature type="domain" description="SMP-LTD" evidence="9">
    <location>
        <begin position="238"/>
        <end position="443"/>
    </location>
</feature>
<dbReference type="PIRSF" id="PIRSF037232">
    <property type="entry name" value="Tricalbin"/>
    <property type="match status" value="1"/>
</dbReference>
<dbReference type="SMART" id="SM00239">
    <property type="entry name" value="C2"/>
    <property type="match status" value="6"/>
</dbReference>
<dbReference type="InterPro" id="IPR052455">
    <property type="entry name" value="Tricalbin_domain"/>
</dbReference>
<dbReference type="InterPro" id="IPR056910">
    <property type="entry name" value="TCB1-3_C2"/>
</dbReference>
<evidence type="ECO:0000256" key="7">
    <source>
        <dbReference type="SAM" id="Phobius"/>
    </source>
</evidence>
<accession>A0AAD4DF35</accession>
<dbReference type="InterPro" id="IPR035892">
    <property type="entry name" value="C2_domain_sf"/>
</dbReference>
<organism evidence="10 11">
    <name type="scientific">Linnemannia exigua</name>
    <dbReference type="NCBI Taxonomy" id="604196"/>
    <lineage>
        <taxon>Eukaryota</taxon>
        <taxon>Fungi</taxon>
        <taxon>Fungi incertae sedis</taxon>
        <taxon>Mucoromycota</taxon>
        <taxon>Mortierellomycotina</taxon>
        <taxon>Mortierellomycetes</taxon>
        <taxon>Mortierellales</taxon>
        <taxon>Mortierellaceae</taxon>
        <taxon>Linnemannia</taxon>
    </lineage>
</organism>
<protein>
    <recommendedName>
        <fullName evidence="12">Tricalbin</fullName>
    </recommendedName>
</protein>
<feature type="compositionally biased region" description="Basic and acidic residues" evidence="6">
    <location>
        <begin position="104"/>
        <end position="126"/>
    </location>
</feature>
<dbReference type="InterPro" id="IPR000008">
    <property type="entry name" value="C2_dom"/>
</dbReference>
<feature type="transmembrane region" description="Helical" evidence="7">
    <location>
        <begin position="164"/>
        <end position="183"/>
    </location>
</feature>
<comment type="caution">
    <text evidence="10">The sequence shown here is derived from an EMBL/GenBank/DDBJ whole genome shotgun (WGS) entry which is preliminary data.</text>
</comment>
<dbReference type="PROSITE" id="PS51847">
    <property type="entry name" value="SMP"/>
    <property type="match status" value="1"/>
</dbReference>
<dbReference type="Pfam" id="PF00168">
    <property type="entry name" value="C2"/>
    <property type="match status" value="5"/>
</dbReference>
<evidence type="ECO:0000256" key="2">
    <source>
        <dbReference type="ARBA" id="ARBA00022448"/>
    </source>
</evidence>
<dbReference type="PROSITE" id="PS50004">
    <property type="entry name" value="C2"/>
    <property type="match status" value="5"/>
</dbReference>
<dbReference type="GO" id="GO:0071944">
    <property type="term" value="C:cell periphery"/>
    <property type="evidence" value="ECO:0007669"/>
    <property type="project" value="UniProtKB-ARBA"/>
</dbReference>
<name>A0AAD4DF35_9FUNG</name>
<evidence type="ECO:0000256" key="3">
    <source>
        <dbReference type="ARBA" id="ARBA00023055"/>
    </source>
</evidence>
<dbReference type="InterPro" id="IPR017147">
    <property type="entry name" value="Tricalbin"/>
</dbReference>
<reference evidence="10" key="1">
    <citation type="journal article" date="2020" name="Fungal Divers.">
        <title>Resolving the Mortierellaceae phylogeny through synthesis of multi-gene phylogenetics and phylogenomics.</title>
        <authorList>
            <person name="Vandepol N."/>
            <person name="Liber J."/>
            <person name="Desiro A."/>
            <person name="Na H."/>
            <person name="Kennedy M."/>
            <person name="Barry K."/>
            <person name="Grigoriev I.V."/>
            <person name="Miller A.N."/>
            <person name="O'Donnell K."/>
            <person name="Stajich J.E."/>
            <person name="Bonito G."/>
        </authorList>
    </citation>
    <scope>NUCLEOTIDE SEQUENCE</scope>
    <source>
        <strain evidence="10">NRRL 28262</strain>
    </source>
</reference>
<feature type="domain" description="C2" evidence="8">
    <location>
        <begin position="1266"/>
        <end position="1386"/>
    </location>
</feature>
<evidence type="ECO:0000256" key="4">
    <source>
        <dbReference type="ARBA" id="ARBA00023121"/>
    </source>
</evidence>
<dbReference type="GO" id="GO:0016020">
    <property type="term" value="C:membrane"/>
    <property type="evidence" value="ECO:0007669"/>
    <property type="project" value="UniProtKB-SubCell"/>
</dbReference>
<dbReference type="PANTHER" id="PTHR46980">
    <property type="entry name" value="TRICALBIN-1-RELATED"/>
    <property type="match status" value="1"/>
</dbReference>
<dbReference type="EMBL" id="JAAAIL010000377">
    <property type="protein sequence ID" value="KAG0276381.1"/>
    <property type="molecule type" value="Genomic_DNA"/>
</dbReference>
<feature type="transmembrane region" description="Helical" evidence="7">
    <location>
        <begin position="340"/>
        <end position="359"/>
    </location>
</feature>